<evidence type="ECO:0000256" key="4">
    <source>
        <dbReference type="ARBA" id="ARBA00023136"/>
    </source>
</evidence>
<dbReference type="Gene3D" id="3.30.1490.480">
    <property type="entry name" value="Endolytic murein transglycosylase"/>
    <property type="match status" value="1"/>
</dbReference>
<gene>
    <name evidence="7" type="primary">mltG</name>
    <name evidence="8" type="ORF">CFX1CAM_1070</name>
</gene>
<keyword evidence="6 7" id="KW-0961">Cell wall biogenesis/degradation</keyword>
<dbReference type="AlphaFoldDB" id="A0A1Y6K371"/>
<keyword evidence="1 7" id="KW-1003">Cell membrane</keyword>
<evidence type="ECO:0000256" key="3">
    <source>
        <dbReference type="ARBA" id="ARBA00022989"/>
    </source>
</evidence>
<dbReference type="EMBL" id="LT859958">
    <property type="protein sequence ID" value="SMX54135.1"/>
    <property type="molecule type" value="Genomic_DNA"/>
</dbReference>
<evidence type="ECO:0000256" key="5">
    <source>
        <dbReference type="ARBA" id="ARBA00023239"/>
    </source>
</evidence>
<dbReference type="GO" id="GO:0008932">
    <property type="term" value="F:lytic endotransglycosylase activity"/>
    <property type="evidence" value="ECO:0007669"/>
    <property type="project" value="UniProtKB-UniRule"/>
</dbReference>
<evidence type="ECO:0000256" key="2">
    <source>
        <dbReference type="ARBA" id="ARBA00022692"/>
    </source>
</evidence>
<dbReference type="GO" id="GO:0009252">
    <property type="term" value="P:peptidoglycan biosynthetic process"/>
    <property type="evidence" value="ECO:0007669"/>
    <property type="project" value="UniProtKB-UniRule"/>
</dbReference>
<accession>A0A1Y6K371</accession>
<dbReference type="Proteomes" id="UP000195514">
    <property type="component" value="Chromosome I"/>
</dbReference>
<dbReference type="GO" id="GO:0071555">
    <property type="term" value="P:cell wall organization"/>
    <property type="evidence" value="ECO:0007669"/>
    <property type="project" value="UniProtKB-KW"/>
</dbReference>
<keyword evidence="5 7" id="KW-0456">Lyase</keyword>
<evidence type="ECO:0000256" key="1">
    <source>
        <dbReference type="ARBA" id="ARBA00022475"/>
    </source>
</evidence>
<comment type="catalytic activity">
    <reaction evidence="7">
        <text>a peptidoglycan chain = a peptidoglycan chain with N-acetyl-1,6-anhydromuramyl-[peptide] at the reducing end + a peptidoglycan chain with N-acetylglucosamine at the non-reducing end.</text>
        <dbReference type="EC" id="4.2.2.29"/>
    </reaction>
</comment>
<keyword evidence="9" id="KW-1185">Reference proteome</keyword>
<dbReference type="CDD" id="cd08010">
    <property type="entry name" value="MltG_like"/>
    <property type="match status" value="1"/>
</dbReference>
<dbReference type="NCBIfam" id="TIGR00247">
    <property type="entry name" value="endolytic transglycosylase MltG"/>
    <property type="match status" value="1"/>
</dbReference>
<dbReference type="GO" id="GO:0005886">
    <property type="term" value="C:plasma membrane"/>
    <property type="evidence" value="ECO:0007669"/>
    <property type="project" value="UniProtKB-UniRule"/>
</dbReference>
<dbReference type="PANTHER" id="PTHR30518">
    <property type="entry name" value="ENDOLYTIC MUREIN TRANSGLYCOSYLASE"/>
    <property type="match status" value="1"/>
</dbReference>
<evidence type="ECO:0000256" key="7">
    <source>
        <dbReference type="HAMAP-Rule" id="MF_02065"/>
    </source>
</evidence>
<keyword evidence="4 7" id="KW-0472">Membrane</keyword>
<dbReference type="PANTHER" id="PTHR30518:SF2">
    <property type="entry name" value="ENDOLYTIC MUREIN TRANSGLYCOSYLASE"/>
    <property type="match status" value="1"/>
</dbReference>
<evidence type="ECO:0000313" key="8">
    <source>
        <dbReference type="EMBL" id="SMX54135.1"/>
    </source>
</evidence>
<comment type="similarity">
    <text evidence="7">Belongs to the transglycosylase MltG family.</text>
</comment>
<organism evidence="8 9">
    <name type="scientific">Candidatus Brevifilum fermentans</name>
    <dbReference type="NCBI Taxonomy" id="1986204"/>
    <lineage>
        <taxon>Bacteria</taxon>
        <taxon>Bacillati</taxon>
        <taxon>Chloroflexota</taxon>
        <taxon>Anaerolineae</taxon>
        <taxon>Anaerolineales</taxon>
        <taxon>Anaerolineaceae</taxon>
        <taxon>Candidatus Brevifilum</taxon>
    </lineage>
</organism>
<name>A0A1Y6K371_9CHLR</name>
<comment type="function">
    <text evidence="7">Functions as a peptidoglycan terminase that cleaves nascent peptidoglycan strands endolytically to terminate their elongation.</text>
</comment>
<keyword evidence="3 7" id="KW-1133">Transmembrane helix</keyword>
<sequence length="389" mass="42885">MKSASKEVRWMMSSRKKGRGLIGVLFAFLLITGFAVIVGYFLMMHSVQAEFGQPSPNLSFTQRVIFPVELFINRNALTKPHSLLGAEQKFVISEGESVSMICYRLEGEGLLPDAELMRMYLIYSGIDRALKSGQFSLSSQMSPVQIAAALLDATPKDAIITILPGWRIEEVAANVAASGLSVSGEQFLAAAQAPTQEYLALLQVTDVSTLEGFLYPGTYVLPRVSSLDDLLVMILTEFSGNVDTSLMDGFERQGLTLVEAVILASIIEREAVVTEEKPLIASVFFNRLEAGMRLETDPTVQYALGFDEATNSWWKSPLYLNDLNIDSPYNTYLHNGLPPGPISNPDLDALRSVAFPATTPYYYFRADCDGSGRHNFAITFEEHLNNSCE</sequence>
<dbReference type="EC" id="4.2.2.29" evidence="7"/>
<dbReference type="KEGG" id="abat:CFX1CAM_1070"/>
<keyword evidence="2 7" id="KW-0812">Transmembrane</keyword>
<dbReference type="InterPro" id="IPR003770">
    <property type="entry name" value="MLTG-like"/>
</dbReference>
<protein>
    <recommendedName>
        <fullName evidence="7">Endolytic murein transglycosylase</fullName>
        <ecNumber evidence="7">4.2.2.29</ecNumber>
    </recommendedName>
    <alternativeName>
        <fullName evidence="7">Peptidoglycan lytic transglycosylase</fullName>
    </alternativeName>
    <alternativeName>
        <fullName evidence="7">Peptidoglycan polymerization terminase</fullName>
    </alternativeName>
</protein>
<evidence type="ECO:0000256" key="6">
    <source>
        <dbReference type="ARBA" id="ARBA00023316"/>
    </source>
</evidence>
<proteinExistence type="inferred from homology"/>
<dbReference type="HAMAP" id="MF_02065">
    <property type="entry name" value="MltG"/>
    <property type="match status" value="1"/>
</dbReference>
<reference evidence="9" key="1">
    <citation type="submission" date="2017-05" db="EMBL/GenBank/DDBJ databases">
        <authorList>
            <person name="Kirkegaard R."/>
            <person name="Mcilroy J S."/>
        </authorList>
    </citation>
    <scope>NUCLEOTIDE SEQUENCE [LARGE SCALE GENOMIC DNA]</scope>
</reference>
<feature type="site" description="Important for catalytic activity" evidence="7">
    <location>
        <position position="270"/>
    </location>
</feature>
<evidence type="ECO:0000313" key="9">
    <source>
        <dbReference type="Proteomes" id="UP000195514"/>
    </source>
</evidence>
<dbReference type="Pfam" id="PF02618">
    <property type="entry name" value="YceG"/>
    <property type="match status" value="1"/>
</dbReference>